<reference evidence="2 3" key="1">
    <citation type="journal article" date="2015" name="Genome Biol.">
        <title>Comparative genomics of Steinernema reveals deeply conserved gene regulatory networks.</title>
        <authorList>
            <person name="Dillman A.R."/>
            <person name="Macchietto M."/>
            <person name="Porter C.F."/>
            <person name="Rogers A."/>
            <person name="Williams B."/>
            <person name="Antoshechkin I."/>
            <person name="Lee M.M."/>
            <person name="Goodwin Z."/>
            <person name="Lu X."/>
            <person name="Lewis E.E."/>
            <person name="Goodrich-Blair H."/>
            <person name="Stock S.P."/>
            <person name="Adams B.J."/>
            <person name="Sternberg P.W."/>
            <person name="Mortazavi A."/>
        </authorList>
    </citation>
    <scope>NUCLEOTIDE SEQUENCE [LARGE SCALE GENOMIC DNA]</scope>
    <source>
        <strain evidence="2 3">ALL</strain>
    </source>
</reference>
<dbReference type="SUPFAM" id="SSF53098">
    <property type="entry name" value="Ribonuclease H-like"/>
    <property type="match status" value="1"/>
</dbReference>
<dbReference type="InterPro" id="IPR008906">
    <property type="entry name" value="HATC_C_dom"/>
</dbReference>
<evidence type="ECO:0000313" key="3">
    <source>
        <dbReference type="Proteomes" id="UP000298663"/>
    </source>
</evidence>
<dbReference type="InterPro" id="IPR012337">
    <property type="entry name" value="RNaseH-like_sf"/>
</dbReference>
<proteinExistence type="predicted"/>
<organism evidence="2 3">
    <name type="scientific">Steinernema carpocapsae</name>
    <name type="common">Entomopathogenic nematode</name>
    <dbReference type="NCBI Taxonomy" id="34508"/>
    <lineage>
        <taxon>Eukaryota</taxon>
        <taxon>Metazoa</taxon>
        <taxon>Ecdysozoa</taxon>
        <taxon>Nematoda</taxon>
        <taxon>Chromadorea</taxon>
        <taxon>Rhabditida</taxon>
        <taxon>Tylenchina</taxon>
        <taxon>Panagrolaimomorpha</taxon>
        <taxon>Strongyloidoidea</taxon>
        <taxon>Steinernematidae</taxon>
        <taxon>Steinernema</taxon>
    </lineage>
</organism>
<comment type="caution">
    <text evidence="2">The sequence shown here is derived from an EMBL/GenBank/DDBJ whole genome shotgun (WGS) entry which is preliminary data.</text>
</comment>
<dbReference type="EMBL" id="AZBU02000001">
    <property type="protein sequence ID" value="TMS33053.1"/>
    <property type="molecule type" value="Genomic_DNA"/>
</dbReference>
<gene>
    <name evidence="2" type="ORF">L596_000835</name>
</gene>
<evidence type="ECO:0000313" key="2">
    <source>
        <dbReference type="EMBL" id="TMS33053.1"/>
    </source>
</evidence>
<dbReference type="GO" id="GO:0046983">
    <property type="term" value="F:protein dimerization activity"/>
    <property type="evidence" value="ECO:0007669"/>
    <property type="project" value="InterPro"/>
</dbReference>
<sequence>MERQIPSASEVDLFLMDDQVTEDENFNWEPLNPTTASPTNSLDLELVGYLADDRLPAPTQNKNNSCNVMNYWMKKANKFPNISRMARKYLTTLASSAEPERIFSGLNHFLSNPKRANLKDETIERLTTVRHDNACRKLESFERQPPEKRLEIEDEANTVFVICCCYMVLGSGTRKFRVFGFRVPESFGFSGFGFVYPKVSGLGFRVRVPETFGRVTSLLCTTDEELQQAVQAFYNSLYASQAQVQSDARTEDNEDFPEVMQVEVEKTLKKRKKMKAQATTGSPPRCFLSSHPLFAVVQKLPF</sequence>
<dbReference type="EMBL" id="CM016762">
    <property type="protein sequence ID" value="TMS33053.1"/>
    <property type="molecule type" value="Genomic_DNA"/>
</dbReference>
<dbReference type="OrthoDB" id="5865631at2759"/>
<dbReference type="Proteomes" id="UP000298663">
    <property type="component" value="Chromosome X"/>
</dbReference>
<dbReference type="PANTHER" id="PTHR47611:SF1">
    <property type="entry name" value="CCHC-TYPE DOMAIN-CONTAINING PROTEIN"/>
    <property type="match status" value="1"/>
</dbReference>
<evidence type="ECO:0000259" key="1">
    <source>
        <dbReference type="Pfam" id="PF05699"/>
    </source>
</evidence>
<dbReference type="AlphaFoldDB" id="A0A4V6I778"/>
<protein>
    <recommendedName>
        <fullName evidence="1">HAT C-terminal dimerisation domain-containing protein</fullName>
    </recommendedName>
</protein>
<feature type="domain" description="HAT C-terminal dimerisation" evidence="1">
    <location>
        <begin position="49"/>
        <end position="131"/>
    </location>
</feature>
<dbReference type="Pfam" id="PF05699">
    <property type="entry name" value="Dimer_Tnp_hAT"/>
    <property type="match status" value="1"/>
</dbReference>
<accession>A0A4V6I778</accession>
<keyword evidence="3" id="KW-1185">Reference proteome</keyword>
<dbReference type="PANTHER" id="PTHR47611">
    <property type="entry name" value="HAT DIMERISATION DOMAIN, C-TERMINAL"/>
    <property type="match status" value="1"/>
</dbReference>
<name>A0A4V6I778_STECR</name>
<reference evidence="2 3" key="2">
    <citation type="journal article" date="2019" name="G3 (Bethesda)">
        <title>Hybrid Assembly of the Genome of the Entomopathogenic Nematode Steinernema carpocapsae Identifies the X-Chromosome.</title>
        <authorList>
            <person name="Serra L."/>
            <person name="Macchietto M."/>
            <person name="Macias-Munoz A."/>
            <person name="McGill C.J."/>
            <person name="Rodriguez I.M."/>
            <person name="Rodriguez B."/>
            <person name="Murad R."/>
            <person name="Mortazavi A."/>
        </authorList>
    </citation>
    <scope>NUCLEOTIDE SEQUENCE [LARGE SCALE GENOMIC DNA]</scope>
    <source>
        <strain evidence="2 3">ALL</strain>
    </source>
</reference>